<reference evidence="2" key="2">
    <citation type="submission" date="2022-10" db="EMBL/GenBank/DDBJ databases">
        <authorList>
            <consortium name="ENA_rothamsted_submissions"/>
            <consortium name="culmorum"/>
            <person name="King R."/>
        </authorList>
    </citation>
    <scope>NUCLEOTIDE SEQUENCE</scope>
</reference>
<feature type="compositionally biased region" description="Polar residues" evidence="1">
    <location>
        <begin position="80"/>
        <end position="100"/>
    </location>
</feature>
<feature type="compositionally biased region" description="Low complexity" evidence="1">
    <location>
        <begin position="61"/>
        <end position="78"/>
    </location>
</feature>
<organism evidence="2 3">
    <name type="scientific">Aphis gossypii</name>
    <name type="common">Cotton aphid</name>
    <dbReference type="NCBI Taxonomy" id="80765"/>
    <lineage>
        <taxon>Eukaryota</taxon>
        <taxon>Metazoa</taxon>
        <taxon>Ecdysozoa</taxon>
        <taxon>Arthropoda</taxon>
        <taxon>Hexapoda</taxon>
        <taxon>Insecta</taxon>
        <taxon>Pterygota</taxon>
        <taxon>Neoptera</taxon>
        <taxon>Paraneoptera</taxon>
        <taxon>Hemiptera</taxon>
        <taxon>Sternorrhyncha</taxon>
        <taxon>Aphidomorpha</taxon>
        <taxon>Aphidoidea</taxon>
        <taxon>Aphididae</taxon>
        <taxon>Aphidini</taxon>
        <taxon>Aphis</taxon>
        <taxon>Aphis</taxon>
    </lineage>
</organism>
<feature type="compositionally biased region" description="Low complexity" evidence="1">
    <location>
        <begin position="109"/>
        <end position="126"/>
    </location>
</feature>
<dbReference type="InterPro" id="IPR028265">
    <property type="entry name" value="TTDN1/SICKLE"/>
</dbReference>
<keyword evidence="3" id="KW-1185">Reference proteome</keyword>
<dbReference type="AlphaFoldDB" id="A0A9P0J1M5"/>
<accession>A0A9P0J1M5</accession>
<proteinExistence type="predicted"/>
<reference evidence="2" key="1">
    <citation type="submission" date="2022-02" db="EMBL/GenBank/DDBJ databases">
        <authorList>
            <person name="King R."/>
        </authorList>
    </citation>
    <scope>NUCLEOTIDE SEQUENCE</scope>
</reference>
<evidence type="ECO:0000256" key="1">
    <source>
        <dbReference type="SAM" id="MobiDB-lite"/>
    </source>
</evidence>
<protein>
    <submittedName>
        <fullName evidence="2">Uncharacterized protein</fullName>
    </submittedName>
</protein>
<dbReference type="EMBL" id="OU899035">
    <property type="protein sequence ID" value="CAH1725369.1"/>
    <property type="molecule type" value="Genomic_DNA"/>
</dbReference>
<dbReference type="Pfam" id="PF15502">
    <property type="entry name" value="MPLKIP"/>
    <property type="match status" value="1"/>
</dbReference>
<feature type="compositionally biased region" description="Polar residues" evidence="1">
    <location>
        <begin position="12"/>
        <end position="24"/>
    </location>
</feature>
<dbReference type="Proteomes" id="UP001154329">
    <property type="component" value="Chromosome 2"/>
</dbReference>
<feature type="region of interest" description="Disordered" evidence="1">
    <location>
        <begin position="1"/>
        <end position="157"/>
    </location>
</feature>
<evidence type="ECO:0000313" key="2">
    <source>
        <dbReference type="EMBL" id="CAH1725369.1"/>
    </source>
</evidence>
<evidence type="ECO:0000313" key="3">
    <source>
        <dbReference type="Proteomes" id="UP001154329"/>
    </source>
</evidence>
<gene>
    <name evidence="2" type="ORF">APHIGO_LOCUS6467</name>
</gene>
<sequence>MSSKYKSPLIRSRNTSATTDSPSPNVELPSNPIHRNLNDNNILYDNKPQPSPPANQNWRGRASSSPRFNSPRFRGRGSPYQWTPNRFNNSSSLDQNNMHRFSSHRPPFNKYKSQNSNRNQNRNNGNIDESFFHPSMLEDPWAPLLNDSTNNTEDKIV</sequence>
<name>A0A9P0J1M5_APHGO</name>